<keyword evidence="3" id="KW-1185">Reference proteome</keyword>
<protein>
    <submittedName>
        <fullName evidence="2">Uncharacterized protein</fullName>
    </submittedName>
</protein>
<feature type="compositionally biased region" description="Basic residues" evidence="1">
    <location>
        <begin position="234"/>
        <end position="251"/>
    </location>
</feature>
<organism evidence="2 3">
    <name type="scientific">Durusdinium trenchii</name>
    <dbReference type="NCBI Taxonomy" id="1381693"/>
    <lineage>
        <taxon>Eukaryota</taxon>
        <taxon>Sar</taxon>
        <taxon>Alveolata</taxon>
        <taxon>Dinophyceae</taxon>
        <taxon>Suessiales</taxon>
        <taxon>Symbiodiniaceae</taxon>
        <taxon>Durusdinium</taxon>
    </lineage>
</organism>
<sequence>MSCKGGPRRMKSEEIDMQHLVDVLVDMVRKEGVDQAFNFQSYHNLTKQQAIQGVDLAGQLPLVQKLSQVCPSLMFKYSDLKQAFANLMLKFPGLKHSWPAEQHAALPGQYSESIMTIMTHCRRLLTETRFKEATKNLHGYHIAKLKELRDIAQQQDEIPSLPVKADPKEKCSTPQKTKDEEKPAGLAAILDMELPKTQDSPAAASLESAEAASPVPPRKQTLKKTMARPAACKAKTKPAKATKVQTTKKKPASGTVEYKLMPYK</sequence>
<name>A0ABP0M733_9DINO</name>
<gene>
    <name evidence="2" type="ORF">SCF082_LOCUS26203</name>
</gene>
<evidence type="ECO:0000313" key="2">
    <source>
        <dbReference type="EMBL" id="CAK9046579.1"/>
    </source>
</evidence>
<evidence type="ECO:0000313" key="3">
    <source>
        <dbReference type="Proteomes" id="UP001642464"/>
    </source>
</evidence>
<dbReference type="Proteomes" id="UP001642464">
    <property type="component" value="Unassembled WGS sequence"/>
</dbReference>
<comment type="caution">
    <text evidence="2">The sequence shown here is derived from an EMBL/GenBank/DDBJ whole genome shotgun (WGS) entry which is preliminary data.</text>
</comment>
<proteinExistence type="predicted"/>
<accession>A0ABP0M733</accession>
<feature type="compositionally biased region" description="Low complexity" evidence="1">
    <location>
        <begin position="200"/>
        <end position="213"/>
    </location>
</feature>
<feature type="compositionally biased region" description="Basic and acidic residues" evidence="1">
    <location>
        <begin position="165"/>
        <end position="183"/>
    </location>
</feature>
<feature type="region of interest" description="Disordered" evidence="1">
    <location>
        <begin position="157"/>
        <end position="264"/>
    </location>
</feature>
<feature type="non-terminal residue" evidence="2">
    <location>
        <position position="264"/>
    </location>
</feature>
<reference evidence="2 3" key="1">
    <citation type="submission" date="2024-02" db="EMBL/GenBank/DDBJ databases">
        <authorList>
            <person name="Chen Y."/>
            <person name="Shah S."/>
            <person name="Dougan E. K."/>
            <person name="Thang M."/>
            <person name="Chan C."/>
        </authorList>
    </citation>
    <scope>NUCLEOTIDE SEQUENCE [LARGE SCALE GENOMIC DNA]</scope>
</reference>
<dbReference type="EMBL" id="CAXAMM010019858">
    <property type="protein sequence ID" value="CAK9046579.1"/>
    <property type="molecule type" value="Genomic_DNA"/>
</dbReference>
<evidence type="ECO:0000256" key="1">
    <source>
        <dbReference type="SAM" id="MobiDB-lite"/>
    </source>
</evidence>